<protein>
    <recommendedName>
        <fullName evidence="4">DUF4843 domain-containing protein</fullName>
    </recommendedName>
</protein>
<keyword evidence="1" id="KW-0732">Signal</keyword>
<accession>A0AAJ5WX86</accession>
<dbReference type="AlphaFoldDB" id="A0AAJ5WX86"/>
<dbReference type="PROSITE" id="PS51257">
    <property type="entry name" value="PROKAR_LIPOPROTEIN"/>
    <property type="match status" value="1"/>
</dbReference>
<evidence type="ECO:0008006" key="4">
    <source>
        <dbReference type="Google" id="ProtNLM"/>
    </source>
</evidence>
<evidence type="ECO:0000256" key="1">
    <source>
        <dbReference type="SAM" id="SignalP"/>
    </source>
</evidence>
<evidence type="ECO:0000313" key="2">
    <source>
        <dbReference type="EMBL" id="WEK38213.1"/>
    </source>
</evidence>
<reference evidence="2" key="1">
    <citation type="submission" date="2023-03" db="EMBL/GenBank/DDBJ databases">
        <title>Andean soil-derived lignocellulolytic bacterial consortium as a source of novel taxa and putative plastic-active enzymes.</title>
        <authorList>
            <person name="Diaz-Garcia L."/>
            <person name="Chuvochina M."/>
            <person name="Feuerriegel G."/>
            <person name="Bunk B."/>
            <person name="Sproer C."/>
            <person name="Streit W.R."/>
            <person name="Rodriguez L.M."/>
            <person name="Overmann J."/>
            <person name="Jimenez D.J."/>
        </authorList>
    </citation>
    <scope>NUCLEOTIDE SEQUENCE</scope>
    <source>
        <strain evidence="2">MAG 7</strain>
    </source>
</reference>
<feature type="signal peptide" evidence="1">
    <location>
        <begin position="1"/>
        <end position="22"/>
    </location>
</feature>
<name>A0AAJ5WX86_9BACT</name>
<organism evidence="2 3">
    <name type="scientific">Candidatus Pseudobacter hemicellulosilyticus</name>
    <dbReference type="NCBI Taxonomy" id="3121375"/>
    <lineage>
        <taxon>Bacteria</taxon>
        <taxon>Pseudomonadati</taxon>
        <taxon>Bacteroidota</taxon>
        <taxon>Chitinophagia</taxon>
        <taxon>Chitinophagales</taxon>
        <taxon>Chitinophagaceae</taxon>
        <taxon>Pseudobacter</taxon>
    </lineage>
</organism>
<feature type="chain" id="PRO_5042558465" description="DUF4843 domain-containing protein" evidence="1">
    <location>
        <begin position="23"/>
        <end position="253"/>
    </location>
</feature>
<proteinExistence type="predicted"/>
<gene>
    <name evidence="2" type="ORF">P0Y53_11965</name>
</gene>
<dbReference type="EMBL" id="CP119311">
    <property type="protein sequence ID" value="WEK38213.1"/>
    <property type="molecule type" value="Genomic_DNA"/>
</dbReference>
<dbReference type="Proteomes" id="UP001220610">
    <property type="component" value="Chromosome"/>
</dbReference>
<sequence>MKKTPALFACALLLFIFSCTKGKGTGYETYYGSFSAELLALPGAATLDVYVNDTKIDSLQAGKFIGIASPLRLIAGVPATISFRKAGTDLLILDTTITVTPGEKPALKIAYSLILGIQDFTSGNSNVSTDSTSFFLFNGLPEAMISDDIIIEAYLFKANQDGSHSATGITWSNLERNKLNPNMVTIRSLPNEDGTTNSYVIKLKNTATGEFIRDGFGRDYIAPYFEAGSREIITLSAAQLFGLYLFQAQYATY</sequence>
<evidence type="ECO:0000313" key="3">
    <source>
        <dbReference type="Proteomes" id="UP001220610"/>
    </source>
</evidence>